<dbReference type="InterPro" id="IPR050097">
    <property type="entry name" value="Ferredoxin-NADP_redctase_2"/>
</dbReference>
<dbReference type="InterPro" id="IPR036188">
    <property type="entry name" value="FAD/NAD-bd_sf"/>
</dbReference>
<dbReference type="GO" id="GO:0016491">
    <property type="term" value="F:oxidoreductase activity"/>
    <property type="evidence" value="ECO:0007669"/>
    <property type="project" value="UniProtKB-KW"/>
</dbReference>
<dbReference type="EMBL" id="SHKW01000002">
    <property type="protein sequence ID" value="RZU35522.1"/>
    <property type="molecule type" value="Genomic_DNA"/>
</dbReference>
<organism evidence="4 5">
    <name type="scientific">Edaphobacter modestus</name>
    <dbReference type="NCBI Taxonomy" id="388466"/>
    <lineage>
        <taxon>Bacteria</taxon>
        <taxon>Pseudomonadati</taxon>
        <taxon>Acidobacteriota</taxon>
        <taxon>Terriglobia</taxon>
        <taxon>Terriglobales</taxon>
        <taxon>Acidobacteriaceae</taxon>
        <taxon>Edaphobacter</taxon>
    </lineage>
</organism>
<dbReference type="InterPro" id="IPR014710">
    <property type="entry name" value="RmlC-like_jellyroll"/>
</dbReference>
<dbReference type="CDD" id="cd00038">
    <property type="entry name" value="CAP_ED"/>
    <property type="match status" value="1"/>
</dbReference>
<comment type="caution">
    <text evidence="4">The sequence shown here is derived from an EMBL/GenBank/DDBJ whole genome shotgun (WGS) entry which is preliminary data.</text>
</comment>
<sequence length="564" mass="61206">MLTSSELKKIPIFSCLNDANLLWLSQQAADLHLEPGEYLIHEGEPTPFFVVMDGSTEVFKDVMGRRTEVSEHKPGDFFGELAILMATSAPASVRAKTACHLARLDPQHLQELIRRSPEFSALILQTLNERVQVVQKYMLNLPSSRVQIVGSKFDDDCREIRTFLSMNRIPYEWADRDRSAHLAPTDQACEVAGLSVVVDGSFCVSHPPTVRKVAEALGFQTAPHRQSYDVVIIGGGPAGLAAAVYGASEGLSVLLVERKAPGGQAGTSSRIENYLGFPNGISGDDLSQRAFRQAVKFGAEVVLTREVQEIIPHPDGAYTIGLDGSDRVATKTVILATGVAWRRLEADGVDRFIGRGVLYGAARTEAPTVAGKRVFIIGGGNSAGQAALFFADYASSVTMLVRGEDLRRSMSQYLIDQIALVPGIRVETETQVVSADGTECLNAIDTRKKGEAVIRRAADALFVMIGADAVTNWLPPQLQRENGYVRTGREVSDKPGWAADRAPFLLETNLPGFFCVGDVRYNSIKRVSSSVGEGSMAIAFVHQYLSLPFQIVADAGYSTAKRKA</sequence>
<proteinExistence type="predicted"/>
<dbReference type="OrthoDB" id="109585at2"/>
<evidence type="ECO:0000256" key="2">
    <source>
        <dbReference type="ARBA" id="ARBA00023002"/>
    </source>
</evidence>
<dbReference type="Gene3D" id="3.50.50.60">
    <property type="entry name" value="FAD/NAD(P)-binding domain"/>
    <property type="match status" value="2"/>
</dbReference>
<dbReference type="AlphaFoldDB" id="A0A4Q7YDV0"/>
<dbReference type="SUPFAM" id="SSF51206">
    <property type="entry name" value="cAMP-binding domain-like"/>
    <property type="match status" value="1"/>
</dbReference>
<dbReference type="SMART" id="SM00100">
    <property type="entry name" value="cNMP"/>
    <property type="match status" value="1"/>
</dbReference>
<dbReference type="PROSITE" id="PS50042">
    <property type="entry name" value="CNMP_BINDING_3"/>
    <property type="match status" value="1"/>
</dbReference>
<dbReference type="InterPro" id="IPR018490">
    <property type="entry name" value="cNMP-bd_dom_sf"/>
</dbReference>
<dbReference type="PANTHER" id="PTHR48105">
    <property type="entry name" value="THIOREDOXIN REDUCTASE 1-RELATED-RELATED"/>
    <property type="match status" value="1"/>
</dbReference>
<name>A0A4Q7YDV0_9BACT</name>
<dbReference type="InterPro" id="IPR000595">
    <property type="entry name" value="cNMP-bd_dom"/>
</dbReference>
<dbReference type="Proteomes" id="UP000292958">
    <property type="component" value="Unassembled WGS sequence"/>
</dbReference>
<dbReference type="Pfam" id="PF00027">
    <property type="entry name" value="cNMP_binding"/>
    <property type="match status" value="1"/>
</dbReference>
<evidence type="ECO:0000256" key="1">
    <source>
        <dbReference type="ARBA" id="ARBA00022630"/>
    </source>
</evidence>
<evidence type="ECO:0000259" key="3">
    <source>
        <dbReference type="PROSITE" id="PS50042"/>
    </source>
</evidence>
<dbReference type="PRINTS" id="PR00469">
    <property type="entry name" value="PNDRDTASEII"/>
</dbReference>
<protein>
    <submittedName>
        <fullName evidence="4">Thioredoxin reductase (NADPH)</fullName>
    </submittedName>
</protein>
<dbReference type="Pfam" id="PF07992">
    <property type="entry name" value="Pyr_redox_2"/>
    <property type="match status" value="1"/>
</dbReference>
<keyword evidence="1" id="KW-0285">Flavoprotein</keyword>
<evidence type="ECO:0000313" key="4">
    <source>
        <dbReference type="EMBL" id="RZU35522.1"/>
    </source>
</evidence>
<keyword evidence="5" id="KW-1185">Reference proteome</keyword>
<dbReference type="InterPro" id="IPR023753">
    <property type="entry name" value="FAD/NAD-binding_dom"/>
</dbReference>
<evidence type="ECO:0000313" key="5">
    <source>
        <dbReference type="Proteomes" id="UP000292958"/>
    </source>
</evidence>
<dbReference type="Gene3D" id="2.60.120.10">
    <property type="entry name" value="Jelly Rolls"/>
    <property type="match status" value="1"/>
</dbReference>
<dbReference type="RefSeq" id="WP_130423825.1">
    <property type="nucleotide sequence ID" value="NZ_SHKW01000002.1"/>
</dbReference>
<dbReference type="SUPFAM" id="SSF51905">
    <property type="entry name" value="FAD/NAD(P)-binding domain"/>
    <property type="match status" value="1"/>
</dbReference>
<accession>A0A4Q7YDV0</accession>
<feature type="domain" description="Cyclic nucleotide-binding" evidence="3">
    <location>
        <begin position="12"/>
        <end position="130"/>
    </location>
</feature>
<dbReference type="PRINTS" id="PR00368">
    <property type="entry name" value="FADPNR"/>
</dbReference>
<gene>
    <name evidence="4" type="ORF">BDD14_5583</name>
</gene>
<reference evidence="4 5" key="1">
    <citation type="submission" date="2019-02" db="EMBL/GenBank/DDBJ databases">
        <title>Genomic Encyclopedia of Archaeal and Bacterial Type Strains, Phase II (KMG-II): from individual species to whole genera.</title>
        <authorList>
            <person name="Goeker M."/>
        </authorList>
    </citation>
    <scope>NUCLEOTIDE SEQUENCE [LARGE SCALE GENOMIC DNA]</scope>
    <source>
        <strain evidence="4 5">DSM 18101</strain>
    </source>
</reference>
<keyword evidence="2" id="KW-0560">Oxidoreductase</keyword>